<dbReference type="STRING" id="488533.SAMN04487960_10140"/>
<evidence type="ECO:0000259" key="4">
    <source>
        <dbReference type="Pfam" id="PF13511"/>
    </source>
</evidence>
<organism evidence="5 6">
    <name type="scientific">Marinobacter mobilis</name>
    <dbReference type="NCBI Taxonomy" id="488533"/>
    <lineage>
        <taxon>Bacteria</taxon>
        <taxon>Pseudomonadati</taxon>
        <taxon>Pseudomonadota</taxon>
        <taxon>Gammaproteobacteria</taxon>
        <taxon>Pseudomonadales</taxon>
        <taxon>Marinobacteraceae</taxon>
        <taxon>Marinobacter</taxon>
    </lineage>
</organism>
<evidence type="ECO:0000256" key="2">
    <source>
        <dbReference type="SAM" id="SignalP"/>
    </source>
</evidence>
<dbReference type="Pfam" id="PF13511">
    <property type="entry name" value="DUF4124"/>
    <property type="match status" value="1"/>
</dbReference>
<name>A0A1H2PZW8_9GAMM</name>
<protein>
    <submittedName>
        <fullName evidence="5">SmpA / OmlA family protein</fullName>
    </submittedName>
</protein>
<sequence length="156" mass="17810">MRYQLLLWLLLLASVTQAEVYRCEGPNGTTFTDRPCSGEGSRIEVQDNRIGGQFDQNLPPEQPSPMPDSGAEATPVPESPCRFINSTDLRTYLIRGQVVVGMTREQVREAFGPPPETYPVPQETWIYQTDYYGKLYELTYVYFREGCVESVVYRKP</sequence>
<dbReference type="OrthoDB" id="6368790at2"/>
<evidence type="ECO:0000313" key="6">
    <source>
        <dbReference type="Proteomes" id="UP000199675"/>
    </source>
</evidence>
<proteinExistence type="predicted"/>
<dbReference type="Pfam" id="PF04355">
    <property type="entry name" value="BamE"/>
    <property type="match status" value="1"/>
</dbReference>
<dbReference type="EMBL" id="FNNE01000001">
    <property type="protein sequence ID" value="SDW00044.1"/>
    <property type="molecule type" value="Genomic_DNA"/>
</dbReference>
<evidence type="ECO:0000313" key="5">
    <source>
        <dbReference type="EMBL" id="SDW00044.1"/>
    </source>
</evidence>
<feature type="region of interest" description="Disordered" evidence="1">
    <location>
        <begin position="47"/>
        <end position="76"/>
    </location>
</feature>
<feature type="signal peptide" evidence="2">
    <location>
        <begin position="1"/>
        <end position="18"/>
    </location>
</feature>
<reference evidence="5 6" key="1">
    <citation type="submission" date="2016-10" db="EMBL/GenBank/DDBJ databases">
        <authorList>
            <person name="de Groot N.N."/>
        </authorList>
    </citation>
    <scope>NUCLEOTIDE SEQUENCE [LARGE SCALE GENOMIC DNA]</scope>
    <source>
        <strain evidence="5 6">CGMCC 1.7059</strain>
    </source>
</reference>
<dbReference type="InterPro" id="IPR025392">
    <property type="entry name" value="DUF4124"/>
</dbReference>
<accession>A0A1H2PZW8</accession>
<gene>
    <name evidence="5" type="ORF">SAMN04487960_10140</name>
</gene>
<dbReference type="InterPro" id="IPR007450">
    <property type="entry name" value="BamE_dom"/>
</dbReference>
<dbReference type="Proteomes" id="UP000199675">
    <property type="component" value="Unassembled WGS sequence"/>
</dbReference>
<evidence type="ECO:0000256" key="1">
    <source>
        <dbReference type="SAM" id="MobiDB-lite"/>
    </source>
</evidence>
<feature type="domain" description="DUF4124" evidence="4">
    <location>
        <begin position="9"/>
        <end position="39"/>
    </location>
</feature>
<dbReference type="RefSeq" id="WP_091810932.1">
    <property type="nucleotide sequence ID" value="NZ_FNNE01000001.1"/>
</dbReference>
<dbReference type="AlphaFoldDB" id="A0A1H2PZW8"/>
<feature type="domain" description="Outer membrane protein assembly factor BamE" evidence="3">
    <location>
        <begin position="97"/>
        <end position="131"/>
    </location>
</feature>
<feature type="chain" id="PRO_5011725067" evidence="2">
    <location>
        <begin position="19"/>
        <end position="156"/>
    </location>
</feature>
<dbReference type="GO" id="GO:0019867">
    <property type="term" value="C:outer membrane"/>
    <property type="evidence" value="ECO:0007669"/>
    <property type="project" value="InterPro"/>
</dbReference>
<evidence type="ECO:0000259" key="3">
    <source>
        <dbReference type="Pfam" id="PF04355"/>
    </source>
</evidence>
<keyword evidence="2" id="KW-0732">Signal</keyword>
<keyword evidence="6" id="KW-1185">Reference proteome</keyword>